<evidence type="ECO:0000256" key="2">
    <source>
        <dbReference type="ARBA" id="ARBA00023239"/>
    </source>
</evidence>
<dbReference type="CDD" id="cd06558">
    <property type="entry name" value="crotonase-like"/>
    <property type="match status" value="1"/>
</dbReference>
<dbReference type="Pfam" id="PF00378">
    <property type="entry name" value="ECH_1"/>
    <property type="match status" value="1"/>
</dbReference>
<dbReference type="InterPro" id="IPR029045">
    <property type="entry name" value="ClpP/crotonase-like_dom_sf"/>
</dbReference>
<proteinExistence type="inferred from homology"/>
<gene>
    <name evidence="4" type="ORF">J2S11_002618</name>
</gene>
<keyword evidence="5" id="KW-1185">Reference proteome</keyword>
<organism evidence="4 5">
    <name type="scientific">Caldalkalibacillus horti</name>
    <dbReference type="NCBI Taxonomy" id="77523"/>
    <lineage>
        <taxon>Bacteria</taxon>
        <taxon>Bacillati</taxon>
        <taxon>Bacillota</taxon>
        <taxon>Bacilli</taxon>
        <taxon>Bacillales</taxon>
        <taxon>Bacillaceae</taxon>
        <taxon>Caldalkalibacillus</taxon>
    </lineage>
</organism>
<dbReference type="SUPFAM" id="SSF52096">
    <property type="entry name" value="ClpP/crotonase"/>
    <property type="match status" value="1"/>
</dbReference>
<sequence length="257" mass="28740">MAEPLLIEQTEGAICILQLNRPKVMNALNLEIVDQLVHRLEQLQYDDQIRCIILTGNEKAFAAGGDIAEMSKMTLMEMKKKNQFLPWDRLHRFSKPLIAAVQGFALGGGCELAMSCDMIVASERAVFGQPEINLGIMPGAGGTQRLTKAFGKARSFELLLTGDTFSAEEAFERGLVTKLVPHELVLEEAKRLARQIAKQPPMSVMLIKEAIYKALDTPLQQGMDFERNAFYMCFGTEDCSEGLKAFTEKRKPYFEGR</sequence>
<evidence type="ECO:0000313" key="5">
    <source>
        <dbReference type="Proteomes" id="UP001235840"/>
    </source>
</evidence>
<dbReference type="EMBL" id="JAUSTY010000010">
    <property type="protein sequence ID" value="MDQ0166702.1"/>
    <property type="molecule type" value="Genomic_DNA"/>
</dbReference>
<dbReference type="Gene3D" id="1.10.12.10">
    <property type="entry name" value="Lyase 2-enoyl-coa Hydratase, Chain A, domain 2"/>
    <property type="match status" value="1"/>
</dbReference>
<accession>A0ABT9W0C1</accession>
<evidence type="ECO:0000256" key="3">
    <source>
        <dbReference type="RuleBase" id="RU003707"/>
    </source>
</evidence>
<dbReference type="InterPro" id="IPR001753">
    <property type="entry name" value="Enoyl-CoA_hydra/iso"/>
</dbReference>
<keyword evidence="2 4" id="KW-0456">Lyase</keyword>
<dbReference type="GO" id="GO:0004300">
    <property type="term" value="F:enoyl-CoA hydratase activity"/>
    <property type="evidence" value="ECO:0007669"/>
    <property type="project" value="UniProtKB-EC"/>
</dbReference>
<name>A0ABT9W0C1_9BACI</name>
<evidence type="ECO:0000313" key="4">
    <source>
        <dbReference type="EMBL" id="MDQ0166702.1"/>
    </source>
</evidence>
<dbReference type="InterPro" id="IPR014748">
    <property type="entry name" value="Enoyl-CoA_hydra_C"/>
</dbReference>
<dbReference type="PANTHER" id="PTHR11941">
    <property type="entry name" value="ENOYL-COA HYDRATASE-RELATED"/>
    <property type="match status" value="1"/>
</dbReference>
<evidence type="ECO:0000256" key="1">
    <source>
        <dbReference type="ARBA" id="ARBA00005254"/>
    </source>
</evidence>
<dbReference type="Proteomes" id="UP001235840">
    <property type="component" value="Unassembled WGS sequence"/>
</dbReference>
<comment type="similarity">
    <text evidence="1 3">Belongs to the enoyl-CoA hydratase/isomerase family.</text>
</comment>
<dbReference type="EC" id="4.2.1.17" evidence="4"/>
<dbReference type="InterPro" id="IPR018376">
    <property type="entry name" value="Enoyl-CoA_hyd/isom_CS"/>
</dbReference>
<dbReference type="PROSITE" id="PS00166">
    <property type="entry name" value="ENOYL_COA_HYDRATASE"/>
    <property type="match status" value="1"/>
</dbReference>
<dbReference type="PANTHER" id="PTHR11941:SF54">
    <property type="entry name" value="ENOYL-COA HYDRATASE, MITOCHONDRIAL"/>
    <property type="match status" value="1"/>
</dbReference>
<comment type="caution">
    <text evidence="4">The sequence shown here is derived from an EMBL/GenBank/DDBJ whole genome shotgun (WGS) entry which is preliminary data.</text>
</comment>
<dbReference type="RefSeq" id="WP_307395115.1">
    <property type="nucleotide sequence ID" value="NZ_BAAADK010000047.1"/>
</dbReference>
<dbReference type="Gene3D" id="3.90.226.10">
    <property type="entry name" value="2-enoyl-CoA Hydratase, Chain A, domain 1"/>
    <property type="match status" value="1"/>
</dbReference>
<protein>
    <submittedName>
        <fullName evidence="4">Enoyl-CoA hydratase</fullName>
        <ecNumber evidence="4">4.2.1.17</ecNumber>
    </submittedName>
</protein>
<reference evidence="4 5" key="1">
    <citation type="submission" date="2023-07" db="EMBL/GenBank/DDBJ databases">
        <title>Genomic Encyclopedia of Type Strains, Phase IV (KMG-IV): sequencing the most valuable type-strain genomes for metagenomic binning, comparative biology and taxonomic classification.</title>
        <authorList>
            <person name="Goeker M."/>
        </authorList>
    </citation>
    <scope>NUCLEOTIDE SEQUENCE [LARGE SCALE GENOMIC DNA]</scope>
    <source>
        <strain evidence="4 5">DSM 12751</strain>
    </source>
</reference>